<evidence type="ECO:0000259" key="1">
    <source>
        <dbReference type="Pfam" id="PF13460"/>
    </source>
</evidence>
<dbReference type="GO" id="GO:0016646">
    <property type="term" value="F:oxidoreductase activity, acting on the CH-NH group of donors, NAD or NADP as acceptor"/>
    <property type="evidence" value="ECO:0007669"/>
    <property type="project" value="TreeGrafter"/>
</dbReference>
<name>W7YLJ1_9BACL</name>
<dbReference type="SUPFAM" id="SSF51735">
    <property type="entry name" value="NAD(P)-binding Rossmann-fold domains"/>
    <property type="match status" value="1"/>
</dbReference>
<protein>
    <submittedName>
        <fullName evidence="2">Rrf2-linked NADH-flavin reductase</fullName>
    </submittedName>
</protein>
<dbReference type="PANTHER" id="PTHR43355:SF2">
    <property type="entry name" value="FLAVIN REDUCTASE (NADPH)"/>
    <property type="match status" value="1"/>
</dbReference>
<dbReference type="InterPro" id="IPR036291">
    <property type="entry name" value="NAD(P)-bd_dom_sf"/>
</dbReference>
<dbReference type="Gene3D" id="3.40.50.720">
    <property type="entry name" value="NAD(P)-binding Rossmann-like Domain"/>
    <property type="match status" value="1"/>
</dbReference>
<dbReference type="Pfam" id="PF13460">
    <property type="entry name" value="NAD_binding_10"/>
    <property type="match status" value="1"/>
</dbReference>
<sequence>MNIVIFGATGTVGFSLVQEALKRNHHVTAVVRDPERMKGTHENLELKQGDILSSDFVAEVVKGKEAVITAYGPVFGKEEELVEVARSLVEGLRRAEVSRLLIVGGAGSLEVEPGVRLLDTAEFPAELRPLAVAHAEAYEVFRQSDLEWTYCSPAAEMEPGRRTGQFRIGMDKLITDEAGNSRITVEDYAVALIDEMDDPYFVGTRFTVAY</sequence>
<organism evidence="2 3">
    <name type="scientific">Paenibacillus pini JCM 16418</name>
    <dbReference type="NCBI Taxonomy" id="1236976"/>
    <lineage>
        <taxon>Bacteria</taxon>
        <taxon>Bacillati</taxon>
        <taxon>Bacillota</taxon>
        <taxon>Bacilli</taxon>
        <taxon>Bacillales</taxon>
        <taxon>Paenibacillaceae</taxon>
        <taxon>Paenibacillus</taxon>
    </lineage>
</organism>
<reference evidence="2 3" key="1">
    <citation type="journal article" date="2014" name="Genome Announc.">
        <title>Draft Genome Sequence of Paenibacillus pini JCM 16418T, Isolated from the Rhizosphere of Pine Tree.</title>
        <authorList>
            <person name="Yuki M."/>
            <person name="Oshima K."/>
            <person name="Suda W."/>
            <person name="Oshida Y."/>
            <person name="Kitamura K."/>
            <person name="Iida Y."/>
            <person name="Hattori M."/>
            <person name="Ohkuma M."/>
        </authorList>
    </citation>
    <scope>NUCLEOTIDE SEQUENCE [LARGE SCALE GENOMIC DNA]</scope>
    <source>
        <strain evidence="2 3">JCM 16418</strain>
    </source>
</reference>
<feature type="domain" description="NAD(P)-binding" evidence="1">
    <location>
        <begin position="7"/>
        <end position="195"/>
    </location>
</feature>
<keyword evidence="3" id="KW-1185">Reference proteome</keyword>
<dbReference type="EMBL" id="BAVZ01000012">
    <property type="protein sequence ID" value="GAF09447.1"/>
    <property type="molecule type" value="Genomic_DNA"/>
</dbReference>
<dbReference type="AlphaFoldDB" id="W7YLJ1"/>
<comment type="caution">
    <text evidence="2">The sequence shown here is derived from an EMBL/GenBank/DDBJ whole genome shotgun (WGS) entry which is preliminary data.</text>
</comment>
<dbReference type="STRING" id="1236976.JCM16418_3588"/>
<dbReference type="OrthoDB" id="9785372at2"/>
<proteinExistence type="predicted"/>
<gene>
    <name evidence="2" type="ORF">JCM16418_3588</name>
</gene>
<evidence type="ECO:0000313" key="3">
    <source>
        <dbReference type="Proteomes" id="UP000019364"/>
    </source>
</evidence>
<accession>W7YLJ1</accession>
<dbReference type="RefSeq" id="WP_036650975.1">
    <property type="nucleotide sequence ID" value="NZ_BAVZ01000012.1"/>
</dbReference>
<dbReference type="PANTHER" id="PTHR43355">
    <property type="entry name" value="FLAVIN REDUCTASE (NADPH)"/>
    <property type="match status" value="1"/>
</dbReference>
<dbReference type="InterPro" id="IPR016040">
    <property type="entry name" value="NAD(P)-bd_dom"/>
</dbReference>
<dbReference type="eggNOG" id="COG2910">
    <property type="taxonomic scope" value="Bacteria"/>
</dbReference>
<dbReference type="Proteomes" id="UP000019364">
    <property type="component" value="Unassembled WGS sequence"/>
</dbReference>
<dbReference type="CDD" id="cd05244">
    <property type="entry name" value="BVR-B_like_SDR_a"/>
    <property type="match status" value="1"/>
</dbReference>
<dbReference type="InterPro" id="IPR051606">
    <property type="entry name" value="Polyketide_Oxido-like"/>
</dbReference>
<evidence type="ECO:0000313" key="2">
    <source>
        <dbReference type="EMBL" id="GAF09447.1"/>
    </source>
</evidence>